<accession>A0AA89C0L8</accession>
<dbReference type="AlphaFoldDB" id="A0AA89C0L8"/>
<feature type="chain" id="PRO_5041679782" description="Reelin domain-containing protein" evidence="1">
    <location>
        <begin position="22"/>
        <end position="114"/>
    </location>
</feature>
<feature type="domain" description="Reelin" evidence="2">
    <location>
        <begin position="31"/>
        <end position="64"/>
    </location>
</feature>
<comment type="caution">
    <text evidence="3">The sequence shown here is derived from an EMBL/GenBank/DDBJ whole genome shotgun (WGS) entry which is preliminary data.</text>
</comment>
<evidence type="ECO:0000259" key="2">
    <source>
        <dbReference type="Pfam" id="PF02014"/>
    </source>
</evidence>
<evidence type="ECO:0000313" key="3">
    <source>
        <dbReference type="EMBL" id="KAK3094758.1"/>
    </source>
</evidence>
<proteinExistence type="predicted"/>
<evidence type="ECO:0000313" key="4">
    <source>
        <dbReference type="Proteomes" id="UP001186944"/>
    </source>
</evidence>
<dbReference type="EMBL" id="VSWD01000008">
    <property type="protein sequence ID" value="KAK3094758.1"/>
    <property type="molecule type" value="Genomic_DNA"/>
</dbReference>
<feature type="signal peptide" evidence="1">
    <location>
        <begin position="1"/>
        <end position="21"/>
    </location>
</feature>
<dbReference type="Proteomes" id="UP001186944">
    <property type="component" value="Unassembled WGS sequence"/>
</dbReference>
<keyword evidence="4" id="KW-1185">Reference proteome</keyword>
<organism evidence="3 4">
    <name type="scientific">Pinctada imbricata</name>
    <name type="common">Atlantic pearl-oyster</name>
    <name type="synonym">Pinctada martensii</name>
    <dbReference type="NCBI Taxonomy" id="66713"/>
    <lineage>
        <taxon>Eukaryota</taxon>
        <taxon>Metazoa</taxon>
        <taxon>Spiralia</taxon>
        <taxon>Lophotrochozoa</taxon>
        <taxon>Mollusca</taxon>
        <taxon>Bivalvia</taxon>
        <taxon>Autobranchia</taxon>
        <taxon>Pteriomorphia</taxon>
        <taxon>Pterioida</taxon>
        <taxon>Pterioidea</taxon>
        <taxon>Pteriidae</taxon>
        <taxon>Pinctada</taxon>
    </lineage>
</organism>
<dbReference type="Pfam" id="PF02014">
    <property type="entry name" value="Reeler"/>
    <property type="match status" value="1"/>
</dbReference>
<dbReference type="InterPro" id="IPR002861">
    <property type="entry name" value="Reeler_dom"/>
</dbReference>
<gene>
    <name evidence="3" type="ORF">FSP39_005817</name>
</gene>
<keyword evidence="1" id="KW-0732">Signal</keyword>
<protein>
    <recommendedName>
        <fullName evidence="2">Reelin domain-containing protein</fullName>
    </recommendedName>
</protein>
<name>A0AA89C0L8_PINIB</name>
<reference evidence="3" key="1">
    <citation type="submission" date="2019-08" db="EMBL/GenBank/DDBJ databases">
        <title>The improved chromosome-level genome for the pearl oyster Pinctada fucata martensii using PacBio sequencing and Hi-C.</title>
        <authorList>
            <person name="Zheng Z."/>
        </authorList>
    </citation>
    <scope>NUCLEOTIDE SEQUENCE</scope>
    <source>
        <strain evidence="3">ZZ-2019</strain>
        <tissue evidence="3">Adductor muscle</tissue>
    </source>
</reference>
<sequence>MEKQSLASFLMTVCFIGHVTSYSSGPPLSVCQSMIPGHMVPAQTTPPPYSIMLNASSYMPGDVIEGKEHHGYKKASECIYELLFIPLVKSLITSSTDILLELPFACDIISRFQM</sequence>
<evidence type="ECO:0000256" key="1">
    <source>
        <dbReference type="SAM" id="SignalP"/>
    </source>
</evidence>